<protein>
    <submittedName>
        <fullName evidence="1">Uncharacterized protein</fullName>
    </submittedName>
</protein>
<evidence type="ECO:0000313" key="1">
    <source>
        <dbReference type="EMBL" id="KAK3611777.1"/>
    </source>
</evidence>
<name>A0AAE0WG88_9BIVA</name>
<reference evidence="1" key="3">
    <citation type="submission" date="2023-05" db="EMBL/GenBank/DDBJ databases">
        <authorList>
            <person name="Smith C.H."/>
        </authorList>
    </citation>
    <scope>NUCLEOTIDE SEQUENCE</scope>
    <source>
        <strain evidence="1">CHS0354</strain>
        <tissue evidence="1">Mantle</tissue>
    </source>
</reference>
<sequence length="81" mass="9182">MKRSIAEQTCYLDILICDISNYGSVCEIGPIVPNPDYTNLGNQDSAWFHVETGQLILSYHDPANTRQDMFLSKLIQILTTF</sequence>
<organism evidence="1 2">
    <name type="scientific">Potamilus streckersoni</name>
    <dbReference type="NCBI Taxonomy" id="2493646"/>
    <lineage>
        <taxon>Eukaryota</taxon>
        <taxon>Metazoa</taxon>
        <taxon>Spiralia</taxon>
        <taxon>Lophotrochozoa</taxon>
        <taxon>Mollusca</taxon>
        <taxon>Bivalvia</taxon>
        <taxon>Autobranchia</taxon>
        <taxon>Heteroconchia</taxon>
        <taxon>Palaeoheterodonta</taxon>
        <taxon>Unionida</taxon>
        <taxon>Unionoidea</taxon>
        <taxon>Unionidae</taxon>
        <taxon>Ambleminae</taxon>
        <taxon>Lampsilini</taxon>
        <taxon>Potamilus</taxon>
    </lineage>
</organism>
<dbReference type="AlphaFoldDB" id="A0AAE0WG88"/>
<accession>A0AAE0WG88</accession>
<dbReference type="Proteomes" id="UP001195483">
    <property type="component" value="Unassembled WGS sequence"/>
</dbReference>
<dbReference type="EMBL" id="JAEAOA010000869">
    <property type="protein sequence ID" value="KAK3611777.1"/>
    <property type="molecule type" value="Genomic_DNA"/>
</dbReference>
<reference evidence="1" key="1">
    <citation type="journal article" date="2021" name="Genome Biol. Evol.">
        <title>A High-Quality Reference Genome for a Parasitic Bivalve with Doubly Uniparental Inheritance (Bivalvia: Unionida).</title>
        <authorList>
            <person name="Smith C.H."/>
        </authorList>
    </citation>
    <scope>NUCLEOTIDE SEQUENCE</scope>
    <source>
        <strain evidence="1">CHS0354</strain>
    </source>
</reference>
<gene>
    <name evidence="1" type="ORF">CHS0354_014128</name>
</gene>
<keyword evidence="2" id="KW-1185">Reference proteome</keyword>
<reference evidence="1" key="2">
    <citation type="journal article" date="2021" name="Genome Biol. Evol.">
        <title>Developing a high-quality reference genome for a parasitic bivalve with doubly uniparental inheritance (Bivalvia: Unionida).</title>
        <authorList>
            <person name="Smith C.H."/>
        </authorList>
    </citation>
    <scope>NUCLEOTIDE SEQUENCE</scope>
    <source>
        <strain evidence="1">CHS0354</strain>
        <tissue evidence="1">Mantle</tissue>
    </source>
</reference>
<comment type="caution">
    <text evidence="1">The sequence shown here is derived from an EMBL/GenBank/DDBJ whole genome shotgun (WGS) entry which is preliminary data.</text>
</comment>
<proteinExistence type="predicted"/>
<evidence type="ECO:0000313" key="2">
    <source>
        <dbReference type="Proteomes" id="UP001195483"/>
    </source>
</evidence>